<dbReference type="Gene3D" id="1.10.418.10">
    <property type="entry name" value="Calponin-like domain"/>
    <property type="match status" value="1"/>
</dbReference>
<dbReference type="GO" id="GO:0031122">
    <property type="term" value="P:cytoplasmic microtubule organization"/>
    <property type="evidence" value="ECO:0007669"/>
    <property type="project" value="InterPro"/>
</dbReference>
<dbReference type="Pfam" id="PF19047">
    <property type="entry name" value="HOOK_N"/>
    <property type="match status" value="1"/>
</dbReference>
<dbReference type="PANTHER" id="PTHR18947">
    <property type="entry name" value="HOOK PROTEINS"/>
    <property type="match status" value="1"/>
</dbReference>
<dbReference type="InterPro" id="IPR008636">
    <property type="entry name" value="Hook_C"/>
</dbReference>
<keyword evidence="2" id="KW-0963">Cytoplasm</keyword>
<evidence type="ECO:0000256" key="1">
    <source>
        <dbReference type="ARBA" id="ARBA00004496"/>
    </source>
</evidence>
<comment type="subcellular location">
    <subcellularLocation>
        <location evidence="1">Cytoplasm</location>
    </subcellularLocation>
</comment>
<dbReference type="GO" id="GO:0008017">
    <property type="term" value="F:microtubule binding"/>
    <property type="evidence" value="ECO:0007669"/>
    <property type="project" value="InterPro"/>
</dbReference>
<accession>A0A4S4KLD7</accession>
<feature type="domain" description="Hook C-terminal" evidence="6">
    <location>
        <begin position="191"/>
        <end position="443"/>
    </location>
</feature>
<proteinExistence type="predicted"/>
<evidence type="ECO:0000313" key="9">
    <source>
        <dbReference type="Proteomes" id="UP000309038"/>
    </source>
</evidence>
<comment type="caution">
    <text evidence="8">The sequence shown here is derived from an EMBL/GenBank/DDBJ whole genome shotgun (WGS) entry which is preliminary data.</text>
</comment>
<dbReference type="GO" id="GO:0005815">
    <property type="term" value="C:microtubule organizing center"/>
    <property type="evidence" value="ECO:0007669"/>
    <property type="project" value="TreeGrafter"/>
</dbReference>
<gene>
    <name evidence="8" type="ORF">EW026_g3050</name>
</gene>
<evidence type="ECO:0000256" key="2">
    <source>
        <dbReference type="ARBA" id="ARBA00022490"/>
    </source>
</evidence>
<feature type="coiled-coil region" evidence="4">
    <location>
        <begin position="180"/>
        <end position="352"/>
    </location>
</feature>
<dbReference type="GO" id="GO:0005737">
    <property type="term" value="C:cytoplasm"/>
    <property type="evidence" value="ECO:0007669"/>
    <property type="project" value="UniProtKB-SubCell"/>
</dbReference>
<reference evidence="8 9" key="1">
    <citation type="submission" date="2019-02" db="EMBL/GenBank/DDBJ databases">
        <title>Genome sequencing of the rare red list fungi Phlebia centrifuga.</title>
        <authorList>
            <person name="Buettner E."/>
            <person name="Kellner H."/>
        </authorList>
    </citation>
    <scope>NUCLEOTIDE SEQUENCE [LARGE SCALE GENOMIC DNA]</scope>
    <source>
        <strain evidence="8 9">DSM 108282</strain>
    </source>
</reference>
<dbReference type="CDD" id="cd22211">
    <property type="entry name" value="HkD_SF"/>
    <property type="match status" value="1"/>
</dbReference>
<dbReference type="SUPFAM" id="SSF116907">
    <property type="entry name" value="Hook domain"/>
    <property type="match status" value="1"/>
</dbReference>
<sequence length="763" mass="87286">MDAQRKELNAFISFFATFDLARPITTVADLCDGAVLFELLSLVDAEYFRQPTRPSAQPSENWVLRFSSLKRLYRLMTQYFLDVLHQPTSALEVPDLQAIAKDHNVNATLIMCRLTIAIAVQCETNKDIIERIQMLNETEQHSLMKAIEQVMAKVKASGNARVGEVSMTEDDHYYQIQSERSQIASEKETLEKVYQALLDEHRTLQTSFDDVVSEKEDALAQARQAQREAENRQVESRGDAMLRGEIDRLRNELQKSEDNLAMAESELDKHTNLVTDLTRKVDELQAKADEAARLKDQLDEYRHAADKLQKTENVMEKYKKKLQEGADLRQHVRALEKQNADLVDKNASLEEEYRKVAAFKPLMESYKTQIAELETKTSSRSKEIDALKFELENTKTRLKITADERARDSETLELYQERVRELELVSHRPHPLSQSRSRAAANDEPRGSTDEFTEAELLGTTPAPRDGDDLDEADDSDVQGLGEELDTALTGTTMTDLKLQVRRLQRELEAVKKKEADASRILVLENLLEDANRMKARYESDYLAVHREKLVLQNDLEEIRSGKSMGDGPEAAIALRQRLNETIEQLDVLQKEHAELEVKFSSQNKELTIAKSDLNLVHKDQLEILATLRESVNEDKAGLEIDVQRLIDQNKDLSDKTKMQLEQINLLLLEKVNLQSEGLDQRDRMLQRERDIGDLRASLSGKDIPEDIKARLLRMHEDNIQLQEQLKTSQEKLVKARAFIKQQDKLFKEEQAKKGVSPASLKS</sequence>
<feature type="domain" description="HOOK N-terminal" evidence="7">
    <location>
        <begin position="8"/>
        <end position="148"/>
    </location>
</feature>
<evidence type="ECO:0000256" key="4">
    <source>
        <dbReference type="SAM" id="Coils"/>
    </source>
</evidence>
<keyword evidence="9" id="KW-1185">Reference proteome</keyword>
<evidence type="ECO:0000259" key="7">
    <source>
        <dbReference type="Pfam" id="PF19047"/>
    </source>
</evidence>
<protein>
    <recommendedName>
        <fullName evidence="10">HOOK-domain-containing protein</fullName>
    </recommendedName>
</protein>
<evidence type="ECO:0000256" key="5">
    <source>
        <dbReference type="SAM" id="MobiDB-lite"/>
    </source>
</evidence>
<feature type="region of interest" description="Disordered" evidence="5">
    <location>
        <begin position="425"/>
        <end position="477"/>
    </location>
</feature>
<dbReference type="Proteomes" id="UP000309038">
    <property type="component" value="Unassembled WGS sequence"/>
</dbReference>
<keyword evidence="3 4" id="KW-0175">Coiled coil</keyword>
<evidence type="ECO:0000313" key="8">
    <source>
        <dbReference type="EMBL" id="THG99268.1"/>
    </source>
</evidence>
<feature type="coiled-coil region" evidence="4">
    <location>
        <begin position="494"/>
        <end position="541"/>
    </location>
</feature>
<feature type="compositionally biased region" description="Acidic residues" evidence="5">
    <location>
        <begin position="468"/>
        <end position="477"/>
    </location>
</feature>
<evidence type="ECO:0008006" key="10">
    <source>
        <dbReference type="Google" id="ProtNLM"/>
    </source>
</evidence>
<dbReference type="GO" id="GO:0030705">
    <property type="term" value="P:cytoskeleton-dependent intracellular transport"/>
    <property type="evidence" value="ECO:0007669"/>
    <property type="project" value="InterPro"/>
</dbReference>
<dbReference type="InterPro" id="IPR036872">
    <property type="entry name" value="CH_dom_sf"/>
</dbReference>
<organism evidence="8 9">
    <name type="scientific">Hermanssonia centrifuga</name>
    <dbReference type="NCBI Taxonomy" id="98765"/>
    <lineage>
        <taxon>Eukaryota</taxon>
        <taxon>Fungi</taxon>
        <taxon>Dikarya</taxon>
        <taxon>Basidiomycota</taxon>
        <taxon>Agaricomycotina</taxon>
        <taxon>Agaricomycetes</taxon>
        <taxon>Polyporales</taxon>
        <taxon>Meruliaceae</taxon>
        <taxon>Hermanssonia</taxon>
    </lineage>
</organism>
<dbReference type="AlphaFoldDB" id="A0A4S4KLD7"/>
<name>A0A4S4KLD7_9APHY</name>
<feature type="coiled-coil region" evidence="4">
    <location>
        <begin position="572"/>
        <end position="656"/>
    </location>
</feature>
<dbReference type="EMBL" id="SGPJ01000086">
    <property type="protein sequence ID" value="THG99268.1"/>
    <property type="molecule type" value="Genomic_DNA"/>
</dbReference>
<dbReference type="PANTHER" id="PTHR18947:SF28">
    <property type="entry name" value="GIRDIN, ISOFORM A"/>
    <property type="match status" value="1"/>
</dbReference>
<evidence type="ECO:0000259" key="6">
    <source>
        <dbReference type="Pfam" id="PF05622"/>
    </source>
</evidence>
<dbReference type="Pfam" id="PF05622">
    <property type="entry name" value="HOOK"/>
    <property type="match status" value="1"/>
</dbReference>
<dbReference type="InterPro" id="IPR043936">
    <property type="entry name" value="HOOK_N"/>
</dbReference>
<evidence type="ECO:0000256" key="3">
    <source>
        <dbReference type="ARBA" id="ARBA00023054"/>
    </source>
</evidence>
<dbReference type="GO" id="GO:0051959">
    <property type="term" value="F:dynein light intermediate chain binding"/>
    <property type="evidence" value="ECO:0007669"/>
    <property type="project" value="TreeGrafter"/>
</dbReference>